<evidence type="ECO:0000313" key="3">
    <source>
        <dbReference type="Proteomes" id="UP001589627"/>
    </source>
</evidence>
<proteinExistence type="predicted"/>
<dbReference type="Proteomes" id="UP001589627">
    <property type="component" value="Unassembled WGS sequence"/>
</dbReference>
<evidence type="ECO:0000256" key="1">
    <source>
        <dbReference type="SAM" id="Phobius"/>
    </source>
</evidence>
<keyword evidence="1" id="KW-0472">Membrane</keyword>
<keyword evidence="1" id="KW-0812">Transmembrane</keyword>
<dbReference type="RefSeq" id="WP_378208423.1">
    <property type="nucleotide sequence ID" value="NZ_JBHLZP010000240.1"/>
</dbReference>
<accession>A0ABV5YLP9</accession>
<organism evidence="2 3">
    <name type="scientific">Actinoallomurus acaciae</name>
    <dbReference type="NCBI Taxonomy" id="502577"/>
    <lineage>
        <taxon>Bacteria</taxon>
        <taxon>Bacillati</taxon>
        <taxon>Actinomycetota</taxon>
        <taxon>Actinomycetes</taxon>
        <taxon>Streptosporangiales</taxon>
        <taxon>Thermomonosporaceae</taxon>
        <taxon>Actinoallomurus</taxon>
    </lineage>
</organism>
<evidence type="ECO:0008006" key="4">
    <source>
        <dbReference type="Google" id="ProtNLM"/>
    </source>
</evidence>
<name>A0ABV5YLP9_9ACTN</name>
<sequence length="159" mass="17292">MNVESHEIAALAQRLLRPDQVALEENERDHARHRVQDAMHAGSLDDERAATALARVATARTRGDLRRAMRVVPGGAAPSGLINALRGVSALWLGGTAVQFAVWALVMLAGLHWTEPWWLWTLVTGPFLVGPLWWLSETYYRPAPAAARVIGSAGDPSQG</sequence>
<comment type="caution">
    <text evidence="2">The sequence shown here is derived from an EMBL/GenBank/DDBJ whole genome shotgun (WGS) entry which is preliminary data.</text>
</comment>
<reference evidence="2 3" key="1">
    <citation type="submission" date="2024-09" db="EMBL/GenBank/DDBJ databases">
        <authorList>
            <person name="Sun Q."/>
            <person name="Mori K."/>
        </authorList>
    </citation>
    <scope>NUCLEOTIDE SEQUENCE [LARGE SCALE GENOMIC DNA]</scope>
    <source>
        <strain evidence="2 3">TBRC 0563</strain>
    </source>
</reference>
<gene>
    <name evidence="2" type="ORF">ACFFNX_27710</name>
</gene>
<evidence type="ECO:0000313" key="2">
    <source>
        <dbReference type="EMBL" id="MFB9835971.1"/>
    </source>
</evidence>
<protein>
    <recommendedName>
        <fullName evidence="4">DUF1707 domain-containing protein</fullName>
    </recommendedName>
</protein>
<keyword evidence="1" id="KW-1133">Transmembrane helix</keyword>
<keyword evidence="3" id="KW-1185">Reference proteome</keyword>
<feature type="transmembrane region" description="Helical" evidence="1">
    <location>
        <begin position="117"/>
        <end position="135"/>
    </location>
</feature>
<feature type="transmembrane region" description="Helical" evidence="1">
    <location>
        <begin position="90"/>
        <end position="111"/>
    </location>
</feature>
<dbReference type="EMBL" id="JBHLZP010000240">
    <property type="protein sequence ID" value="MFB9835971.1"/>
    <property type="molecule type" value="Genomic_DNA"/>
</dbReference>